<dbReference type="FunFam" id="1.10.510.10:FF:000055">
    <property type="entry name" value="Glycogen synthase kinase-3 beta"/>
    <property type="match status" value="1"/>
</dbReference>
<reference evidence="10" key="1">
    <citation type="submission" date="2020-05" db="UniProtKB">
        <authorList>
            <consortium name="EnsemblMetazoa"/>
        </authorList>
    </citation>
    <scope>IDENTIFICATION</scope>
    <source>
        <strain evidence="10">USDA</strain>
    </source>
</reference>
<feature type="binding site" evidence="7">
    <location>
        <position position="95"/>
    </location>
    <ligand>
        <name>ATP</name>
        <dbReference type="ChEBI" id="CHEBI:30616"/>
    </ligand>
</feature>
<dbReference type="GO" id="GO:0090090">
    <property type="term" value="P:negative regulation of canonical Wnt signaling pathway"/>
    <property type="evidence" value="ECO:0007669"/>
    <property type="project" value="TreeGrafter"/>
</dbReference>
<dbReference type="PROSITE" id="PS50011">
    <property type="entry name" value="PROTEIN_KINASE_DOM"/>
    <property type="match status" value="1"/>
</dbReference>
<dbReference type="InterPro" id="IPR050591">
    <property type="entry name" value="GSK-3"/>
</dbReference>
<evidence type="ECO:0000256" key="1">
    <source>
        <dbReference type="ARBA" id="ARBA00005527"/>
    </source>
</evidence>
<evidence type="ECO:0000256" key="5">
    <source>
        <dbReference type="ARBA" id="ARBA00022777"/>
    </source>
</evidence>
<dbReference type="EnsemblMetazoa" id="SCAU014373-RA">
    <property type="protein sequence ID" value="SCAU014373-PA"/>
    <property type="gene ID" value="SCAU014373"/>
</dbReference>
<dbReference type="GO" id="GO:0030424">
    <property type="term" value="C:axon"/>
    <property type="evidence" value="ECO:0007669"/>
    <property type="project" value="TreeGrafter"/>
</dbReference>
<dbReference type="PROSITE" id="PS00108">
    <property type="entry name" value="PROTEIN_KINASE_ST"/>
    <property type="match status" value="1"/>
</dbReference>
<dbReference type="GO" id="GO:0005524">
    <property type="term" value="F:ATP binding"/>
    <property type="evidence" value="ECO:0007669"/>
    <property type="project" value="UniProtKB-UniRule"/>
</dbReference>
<evidence type="ECO:0000259" key="9">
    <source>
        <dbReference type="PROSITE" id="PS50011"/>
    </source>
</evidence>
<dbReference type="AlphaFoldDB" id="A0A1I8Q6P1"/>
<evidence type="ECO:0000313" key="10">
    <source>
        <dbReference type="EnsemblMetazoa" id="SCAU014373-PA"/>
    </source>
</evidence>
<name>A0A1I8Q6P1_STOCA</name>
<feature type="domain" description="Protein kinase" evidence="9">
    <location>
        <begin position="65"/>
        <end position="349"/>
    </location>
</feature>
<keyword evidence="5" id="KW-0418">Kinase</keyword>
<dbReference type="GO" id="GO:0004674">
    <property type="term" value="F:protein serine/threonine kinase activity"/>
    <property type="evidence" value="ECO:0007669"/>
    <property type="project" value="UniProtKB-KW"/>
</dbReference>
<gene>
    <name evidence="10" type="primary">106082908</name>
</gene>
<dbReference type="SUPFAM" id="SSF56112">
    <property type="entry name" value="Protein kinase-like (PK-like)"/>
    <property type="match status" value="1"/>
</dbReference>
<dbReference type="FunFam" id="3.30.200.20:FF:000009">
    <property type="entry name" value="Glycogen synthase kinase-3 beta"/>
    <property type="match status" value="1"/>
</dbReference>
<dbReference type="InterPro" id="IPR011009">
    <property type="entry name" value="Kinase-like_dom_sf"/>
</dbReference>
<feature type="compositionally biased region" description="Low complexity" evidence="8">
    <location>
        <begin position="436"/>
        <end position="483"/>
    </location>
</feature>
<evidence type="ECO:0000256" key="6">
    <source>
        <dbReference type="ARBA" id="ARBA00022840"/>
    </source>
</evidence>
<sequence>MKQLIGKLNDLWPEHSVALSIPKEIDKAKEKIQGVEEVEGRDGSKITTVVATPGQGTDRVQEVSYTDTKVIGNGSFGVVFQAKLCDTGELVAIKKVLQDRRFKNRELQIMRKLEHCNIVKLLYFFYSSGEKRDEVFLNLVLEYIPETVYKVARQYAKTKQTIPINFIRLYMYQLFRSLAYIHSLGICHRDIKPQNLLLDPETAVLKLCDFGSAKQLLHGEPNVSYICSRYYRAPELIFGAINYTTKIDVWSAGCVLAELLLGQPIFPGDSGVDQLVEVIKVLGTPTREQIREMNPNYTEFKFPQIKSHPWQKVFRIRTPPEAINLVSQLLEYTPSARITPLKACAHPFFDELRQEGNHTLPNGREMPPLFNFTEHELSIQPSLIPQLLPKHLQNSAHRTAGAGGEGGGATASAAAGSSSANATSAAATANNTTPGAAAQAATGSQSSAGNATNASASSGTSSNNNAASNANTTSGNGGSASQTPGSSTAATQPDSQANTDNATTTSGTSAAAASGGGTQTQQSATTMG</sequence>
<keyword evidence="2" id="KW-0723">Serine/threonine-protein kinase</keyword>
<dbReference type="GO" id="GO:0007276">
    <property type="term" value="P:gamete generation"/>
    <property type="evidence" value="ECO:0007669"/>
    <property type="project" value="UniProtKB-ARBA"/>
</dbReference>
<proteinExistence type="inferred from homology"/>
<dbReference type="GO" id="GO:0005634">
    <property type="term" value="C:nucleus"/>
    <property type="evidence" value="ECO:0007669"/>
    <property type="project" value="TreeGrafter"/>
</dbReference>
<dbReference type="InterPro" id="IPR000719">
    <property type="entry name" value="Prot_kinase_dom"/>
</dbReference>
<keyword evidence="6 7" id="KW-0067">ATP-binding</keyword>
<evidence type="ECO:0000256" key="7">
    <source>
        <dbReference type="PROSITE-ProRule" id="PRU10141"/>
    </source>
</evidence>
<feature type="compositionally biased region" description="Polar residues" evidence="8">
    <location>
        <begin position="484"/>
        <end position="501"/>
    </location>
</feature>
<dbReference type="InterPro" id="IPR039192">
    <property type="entry name" value="STKc_GSK3"/>
</dbReference>
<dbReference type="PROSITE" id="PS00107">
    <property type="entry name" value="PROTEIN_KINASE_ATP"/>
    <property type="match status" value="1"/>
</dbReference>
<dbReference type="SMART" id="SM00220">
    <property type="entry name" value="S_TKc"/>
    <property type="match status" value="1"/>
</dbReference>
<organism evidence="10 11">
    <name type="scientific">Stomoxys calcitrans</name>
    <name type="common">Stable fly</name>
    <name type="synonym">Conops calcitrans</name>
    <dbReference type="NCBI Taxonomy" id="35570"/>
    <lineage>
        <taxon>Eukaryota</taxon>
        <taxon>Metazoa</taxon>
        <taxon>Ecdysozoa</taxon>
        <taxon>Arthropoda</taxon>
        <taxon>Hexapoda</taxon>
        <taxon>Insecta</taxon>
        <taxon>Pterygota</taxon>
        <taxon>Neoptera</taxon>
        <taxon>Endopterygota</taxon>
        <taxon>Diptera</taxon>
        <taxon>Brachycera</taxon>
        <taxon>Muscomorpha</taxon>
        <taxon>Muscoidea</taxon>
        <taxon>Muscidae</taxon>
        <taxon>Stomoxys</taxon>
    </lineage>
</organism>
<dbReference type="VEuPathDB" id="VectorBase:SCAU014373"/>
<dbReference type="GO" id="GO:0005829">
    <property type="term" value="C:cytosol"/>
    <property type="evidence" value="ECO:0007669"/>
    <property type="project" value="TreeGrafter"/>
</dbReference>
<dbReference type="Pfam" id="PF00069">
    <property type="entry name" value="Pkinase"/>
    <property type="match status" value="1"/>
</dbReference>
<feature type="region of interest" description="Disordered" evidence="8">
    <location>
        <begin position="436"/>
        <end position="528"/>
    </location>
</feature>
<keyword evidence="4 7" id="KW-0547">Nucleotide-binding</keyword>
<dbReference type="Proteomes" id="UP000095300">
    <property type="component" value="Unassembled WGS sequence"/>
</dbReference>
<dbReference type="PANTHER" id="PTHR24057">
    <property type="entry name" value="GLYCOGEN SYNTHASE KINASE-3 ALPHA"/>
    <property type="match status" value="1"/>
</dbReference>
<dbReference type="GO" id="GO:0070507">
    <property type="term" value="P:regulation of microtubule cytoskeleton organization"/>
    <property type="evidence" value="ECO:0007669"/>
    <property type="project" value="TreeGrafter"/>
</dbReference>
<evidence type="ECO:0000256" key="8">
    <source>
        <dbReference type="SAM" id="MobiDB-lite"/>
    </source>
</evidence>
<dbReference type="GO" id="GO:0007165">
    <property type="term" value="P:signal transduction"/>
    <property type="evidence" value="ECO:0007669"/>
    <property type="project" value="TreeGrafter"/>
</dbReference>
<dbReference type="GO" id="GO:0032436">
    <property type="term" value="P:positive regulation of proteasomal ubiquitin-dependent protein catabolic process"/>
    <property type="evidence" value="ECO:0007669"/>
    <property type="project" value="TreeGrafter"/>
</dbReference>
<evidence type="ECO:0000256" key="3">
    <source>
        <dbReference type="ARBA" id="ARBA00022679"/>
    </source>
</evidence>
<keyword evidence="3" id="KW-0808">Transferase</keyword>
<dbReference type="GO" id="GO:0030154">
    <property type="term" value="P:cell differentiation"/>
    <property type="evidence" value="ECO:0007669"/>
    <property type="project" value="TreeGrafter"/>
</dbReference>
<dbReference type="OrthoDB" id="272141at2759"/>
<dbReference type="CDD" id="cd14137">
    <property type="entry name" value="STKc_GSK3"/>
    <property type="match status" value="1"/>
</dbReference>
<comment type="similarity">
    <text evidence="1">Belongs to the protein kinase superfamily. CMGC Ser/Thr protein kinase family. GSK-3 subfamily.</text>
</comment>
<evidence type="ECO:0000313" key="11">
    <source>
        <dbReference type="Proteomes" id="UP000095300"/>
    </source>
</evidence>
<feature type="compositionally biased region" description="Low complexity" evidence="8">
    <location>
        <begin position="502"/>
        <end position="528"/>
    </location>
</feature>
<keyword evidence="11" id="KW-1185">Reference proteome</keyword>
<dbReference type="Gene3D" id="3.30.200.20">
    <property type="entry name" value="Phosphorylase Kinase, domain 1"/>
    <property type="match status" value="1"/>
</dbReference>
<evidence type="ECO:0000256" key="2">
    <source>
        <dbReference type="ARBA" id="ARBA00022527"/>
    </source>
</evidence>
<accession>A0A1I8Q6P1</accession>
<evidence type="ECO:0000256" key="4">
    <source>
        <dbReference type="ARBA" id="ARBA00022741"/>
    </source>
</evidence>
<protein>
    <recommendedName>
        <fullName evidence="9">Protein kinase domain-containing protein</fullName>
    </recommendedName>
</protein>
<dbReference type="PANTHER" id="PTHR24057:SF0">
    <property type="entry name" value="PROTEIN KINASE SHAGGY-RELATED"/>
    <property type="match status" value="1"/>
</dbReference>
<dbReference type="InterPro" id="IPR017441">
    <property type="entry name" value="Protein_kinase_ATP_BS"/>
</dbReference>
<dbReference type="InterPro" id="IPR008271">
    <property type="entry name" value="Ser/Thr_kinase_AS"/>
</dbReference>
<dbReference type="Gene3D" id="1.10.510.10">
    <property type="entry name" value="Transferase(Phosphotransferase) domain 1"/>
    <property type="match status" value="1"/>
</dbReference>